<gene>
    <name evidence="1" type="ordered locus">Igni_1314</name>
</gene>
<organism evidence="1 2">
    <name type="scientific">Ignicoccus hospitalis (strain KIN4/I / DSM 18386 / JCM 14125)</name>
    <dbReference type="NCBI Taxonomy" id="453591"/>
    <lineage>
        <taxon>Archaea</taxon>
        <taxon>Thermoproteota</taxon>
        <taxon>Thermoprotei</taxon>
        <taxon>Desulfurococcales</taxon>
        <taxon>Desulfurococcaceae</taxon>
        <taxon>Ignicoccus</taxon>
    </lineage>
</organism>
<dbReference type="AlphaFoldDB" id="A8AC38"/>
<evidence type="ECO:0000313" key="2">
    <source>
        <dbReference type="Proteomes" id="UP000000262"/>
    </source>
</evidence>
<dbReference type="Proteomes" id="UP000000262">
    <property type="component" value="Chromosome"/>
</dbReference>
<sequence length="248" mass="26857">MLTLLALAALPSFADIAFKIFNINKTYVINVVVDNPSEIKVLIVDGCGSSTLASNALILNLCKGSKALFVYDGWRGAVSCSSKGCCAAAVKRIEEGFLIKAFGRGELLIDGEGVTFLKGGVEEECVKKKNEVIYIPKCKKVVCVKSAPVGELKCKTRGGEGWLTKTCVAKEACLEWGCAKWTSYPVRLAFCEVTERRLFLLNPTPSSSFLLIKLNGGAQVLLPAEIKERPYAITVYAGGEPCASFLWR</sequence>
<dbReference type="EMBL" id="CP000816">
    <property type="protein sequence ID" value="ABU82490.1"/>
    <property type="molecule type" value="Genomic_DNA"/>
</dbReference>
<keyword evidence="2" id="KW-1185">Reference proteome</keyword>
<dbReference type="HOGENOM" id="CLU_1118210_0_0_2"/>
<proteinExistence type="predicted"/>
<name>A8AC38_IGNH4</name>
<accession>A8AC38</accession>
<reference evidence="1 2" key="1">
    <citation type="journal article" date="2008" name="Genome Biol.">
        <title>A genomic analysis of the archaeal system Ignicoccus hospitalis-Nanoarchaeum equitans.</title>
        <authorList>
            <person name="Podar M."/>
            <person name="Anderson I."/>
            <person name="Makarova K.S."/>
            <person name="Elkins J.G."/>
            <person name="Ivanova N."/>
            <person name="Wall M.A."/>
            <person name="Lykidis A."/>
            <person name="Mavromatis K."/>
            <person name="Sun H."/>
            <person name="Hudson M.E."/>
            <person name="Chen W."/>
            <person name="Deciu C."/>
            <person name="Hutchison D."/>
            <person name="Eads J.R."/>
            <person name="Anderson A."/>
            <person name="Fernandes F."/>
            <person name="Szeto E."/>
            <person name="Lapidus A."/>
            <person name="Kyrpides N.C."/>
            <person name="Saier M.H.Jr."/>
            <person name="Richardson P.M."/>
            <person name="Rachel R."/>
            <person name="Huber H."/>
            <person name="Eisen J.A."/>
            <person name="Koonin E.V."/>
            <person name="Keller M."/>
            <person name="Stetter K.O."/>
        </authorList>
    </citation>
    <scope>NUCLEOTIDE SEQUENCE [LARGE SCALE GENOMIC DNA]</scope>
    <source>
        <strain evidence="2">KIN4/I / DSM 18386 / JCM 14125</strain>
    </source>
</reference>
<dbReference type="GeneID" id="5562206"/>
<evidence type="ECO:0000313" key="1">
    <source>
        <dbReference type="EMBL" id="ABU82490.1"/>
    </source>
</evidence>
<protein>
    <submittedName>
        <fullName evidence="1">Uncharacterized protein</fullName>
    </submittedName>
</protein>
<dbReference type="KEGG" id="iho:Igni_1314"/>
<dbReference type="RefSeq" id="WP_012123454.1">
    <property type="nucleotide sequence ID" value="NC_009776.1"/>
</dbReference>
<dbReference type="STRING" id="453591.Igni_1314"/>